<keyword evidence="2" id="KW-1185">Reference proteome</keyword>
<protein>
    <submittedName>
        <fullName evidence="1">Uncharacterized protein</fullName>
    </submittedName>
</protein>
<accession>A0A3E1YCC6</accession>
<evidence type="ECO:0000313" key="1">
    <source>
        <dbReference type="EMBL" id="RFS23905.1"/>
    </source>
</evidence>
<comment type="caution">
    <text evidence="1">The sequence shown here is derived from an EMBL/GenBank/DDBJ whole genome shotgun (WGS) entry which is preliminary data.</text>
</comment>
<gene>
    <name evidence="1" type="ORF">DVR12_08435</name>
</gene>
<dbReference type="EMBL" id="QPMM01000003">
    <property type="protein sequence ID" value="RFS23905.1"/>
    <property type="molecule type" value="Genomic_DNA"/>
</dbReference>
<organism evidence="1 2">
    <name type="scientific">Chitinophaga silvatica</name>
    <dbReference type="NCBI Taxonomy" id="2282649"/>
    <lineage>
        <taxon>Bacteria</taxon>
        <taxon>Pseudomonadati</taxon>
        <taxon>Bacteroidota</taxon>
        <taxon>Chitinophagia</taxon>
        <taxon>Chitinophagales</taxon>
        <taxon>Chitinophagaceae</taxon>
        <taxon>Chitinophaga</taxon>
    </lineage>
</organism>
<reference evidence="1 2" key="1">
    <citation type="submission" date="2018-07" db="EMBL/GenBank/DDBJ databases">
        <title>Chitinophaga K2CV101002-2 sp. nov., isolated from a monsoon evergreen broad-leaved forest soil.</title>
        <authorList>
            <person name="Lv Y."/>
        </authorList>
    </citation>
    <scope>NUCLEOTIDE SEQUENCE [LARGE SCALE GENOMIC DNA]</scope>
    <source>
        <strain evidence="1 2">GDMCC 1.1288</strain>
    </source>
</reference>
<dbReference type="OrthoDB" id="673359at2"/>
<evidence type="ECO:0000313" key="2">
    <source>
        <dbReference type="Proteomes" id="UP000260644"/>
    </source>
</evidence>
<sequence length="108" mass="12029">MQLQPGTCYKIASRFLPSLNQFGEFEFVVSILHANDTSNSIVFEFRKIIGASSIEQEIATRLAVETHADGIVIQDISGKNLNIKPFDDEKAFEQWIKAGAATPYPCYS</sequence>
<dbReference type="AlphaFoldDB" id="A0A3E1YCC6"/>
<dbReference type="Proteomes" id="UP000260644">
    <property type="component" value="Unassembled WGS sequence"/>
</dbReference>
<proteinExistence type="predicted"/>
<name>A0A3E1YCC6_9BACT</name>
<dbReference type="RefSeq" id="WP_116975231.1">
    <property type="nucleotide sequence ID" value="NZ_QPMM01000003.1"/>
</dbReference>